<organism evidence="3 4">
    <name type="scientific">Microbulbifer celer</name>
    <dbReference type="NCBI Taxonomy" id="435905"/>
    <lineage>
        <taxon>Bacteria</taxon>
        <taxon>Pseudomonadati</taxon>
        <taxon>Pseudomonadota</taxon>
        <taxon>Gammaproteobacteria</taxon>
        <taxon>Cellvibrionales</taxon>
        <taxon>Microbulbiferaceae</taxon>
        <taxon>Microbulbifer</taxon>
    </lineage>
</organism>
<keyword evidence="1" id="KW-0732">Signal</keyword>
<dbReference type="RefSeq" id="WP_230436264.1">
    <property type="nucleotide sequence ID" value="NZ_CP087715.1"/>
</dbReference>
<gene>
    <name evidence="3" type="ORF">ACFQ2X_04835</name>
</gene>
<sequence>MKKILITLVAALMTPLAFAAQPSGESIRELMEITDTRNLVENGMNQADQMMQASMRQALQGQTIPAEDQKVLDDMRADMMALLKEEMSWTSMEPLFTEVYQKSLTQSEVDGMLEFYKSKAGKAVVAKMPLIMQNTMTLMQQRMAGVAPKMQEIQATAMAKLQENKSE</sequence>
<evidence type="ECO:0000313" key="3">
    <source>
        <dbReference type="EMBL" id="MFD1215916.1"/>
    </source>
</evidence>
<accession>A0ABW3U688</accession>
<keyword evidence="4" id="KW-1185">Reference proteome</keyword>
<feature type="domain" description="DUF2059" evidence="2">
    <location>
        <begin position="92"/>
        <end position="148"/>
    </location>
</feature>
<name>A0ABW3U688_9GAMM</name>
<comment type="caution">
    <text evidence="3">The sequence shown here is derived from an EMBL/GenBank/DDBJ whole genome shotgun (WGS) entry which is preliminary data.</text>
</comment>
<dbReference type="EMBL" id="JBHTLR010000005">
    <property type="protein sequence ID" value="MFD1215916.1"/>
    <property type="molecule type" value="Genomic_DNA"/>
</dbReference>
<evidence type="ECO:0000259" key="2">
    <source>
        <dbReference type="Pfam" id="PF09832"/>
    </source>
</evidence>
<evidence type="ECO:0000256" key="1">
    <source>
        <dbReference type="SAM" id="SignalP"/>
    </source>
</evidence>
<reference evidence="4" key="1">
    <citation type="journal article" date="2019" name="Int. J. Syst. Evol. Microbiol.">
        <title>The Global Catalogue of Microorganisms (GCM) 10K type strain sequencing project: providing services to taxonomists for standard genome sequencing and annotation.</title>
        <authorList>
            <consortium name="The Broad Institute Genomics Platform"/>
            <consortium name="The Broad Institute Genome Sequencing Center for Infectious Disease"/>
            <person name="Wu L."/>
            <person name="Ma J."/>
        </authorList>
    </citation>
    <scope>NUCLEOTIDE SEQUENCE [LARGE SCALE GENOMIC DNA]</scope>
    <source>
        <strain evidence="4">CCUG 54356</strain>
    </source>
</reference>
<dbReference type="InterPro" id="IPR018637">
    <property type="entry name" value="DUF2059"/>
</dbReference>
<feature type="chain" id="PRO_5046361464" evidence="1">
    <location>
        <begin position="20"/>
        <end position="167"/>
    </location>
</feature>
<dbReference type="Pfam" id="PF09832">
    <property type="entry name" value="DUF2059"/>
    <property type="match status" value="1"/>
</dbReference>
<proteinExistence type="predicted"/>
<dbReference type="Proteomes" id="UP001597264">
    <property type="component" value="Unassembled WGS sequence"/>
</dbReference>
<feature type="signal peptide" evidence="1">
    <location>
        <begin position="1"/>
        <end position="19"/>
    </location>
</feature>
<evidence type="ECO:0000313" key="4">
    <source>
        <dbReference type="Proteomes" id="UP001597264"/>
    </source>
</evidence>
<protein>
    <submittedName>
        <fullName evidence="3">DUF2059 domain-containing protein</fullName>
    </submittedName>
</protein>